<evidence type="ECO:0000256" key="6">
    <source>
        <dbReference type="ARBA" id="ARBA00023002"/>
    </source>
</evidence>
<dbReference type="Pfam" id="PF00067">
    <property type="entry name" value="p450"/>
    <property type="match status" value="1"/>
</dbReference>
<evidence type="ECO:0000313" key="12">
    <source>
        <dbReference type="EMBL" id="KAJ4952862.1"/>
    </source>
</evidence>
<dbReference type="OrthoDB" id="1844152at2759"/>
<dbReference type="EMBL" id="JAMYWD010000012">
    <property type="protein sequence ID" value="KAJ4952862.1"/>
    <property type="molecule type" value="Genomic_DNA"/>
</dbReference>
<dbReference type="AlphaFoldDB" id="A0A9Q0JVC5"/>
<evidence type="ECO:0000256" key="9">
    <source>
        <dbReference type="ARBA" id="ARBA00023136"/>
    </source>
</evidence>
<feature type="binding site" description="axial binding residue" evidence="10">
    <location>
        <position position="452"/>
    </location>
    <ligand>
        <name>heme</name>
        <dbReference type="ChEBI" id="CHEBI:30413"/>
    </ligand>
    <ligandPart>
        <name>Fe</name>
        <dbReference type="ChEBI" id="CHEBI:18248"/>
    </ligandPart>
</feature>
<dbReference type="InterPro" id="IPR002401">
    <property type="entry name" value="Cyt_P450_E_grp-I"/>
</dbReference>
<proteinExistence type="inferred from homology"/>
<evidence type="ECO:0000256" key="1">
    <source>
        <dbReference type="ARBA" id="ARBA00004167"/>
    </source>
</evidence>
<gene>
    <name evidence="12" type="ORF">NE237_029694</name>
</gene>
<keyword evidence="3" id="KW-0812">Transmembrane</keyword>
<evidence type="ECO:0000256" key="3">
    <source>
        <dbReference type="ARBA" id="ARBA00022692"/>
    </source>
</evidence>
<keyword evidence="4 10" id="KW-0479">Metal-binding</keyword>
<dbReference type="PROSITE" id="PS00086">
    <property type="entry name" value="CYTOCHROME_P450"/>
    <property type="match status" value="1"/>
</dbReference>
<name>A0A9Q0JVC5_9MAGN</name>
<dbReference type="InterPro" id="IPR036396">
    <property type="entry name" value="Cyt_P450_sf"/>
</dbReference>
<dbReference type="GO" id="GO:0016020">
    <property type="term" value="C:membrane"/>
    <property type="evidence" value="ECO:0007669"/>
    <property type="project" value="UniProtKB-SubCell"/>
</dbReference>
<reference evidence="12" key="1">
    <citation type="journal article" date="2023" name="Plant J.">
        <title>The genome of the king protea, Protea cynaroides.</title>
        <authorList>
            <person name="Chang J."/>
            <person name="Duong T.A."/>
            <person name="Schoeman C."/>
            <person name="Ma X."/>
            <person name="Roodt D."/>
            <person name="Barker N."/>
            <person name="Li Z."/>
            <person name="Van de Peer Y."/>
            <person name="Mizrachi E."/>
        </authorList>
    </citation>
    <scope>NUCLEOTIDE SEQUENCE</scope>
    <source>
        <tissue evidence="12">Young leaves</tissue>
    </source>
</reference>
<dbReference type="InterPro" id="IPR051103">
    <property type="entry name" value="Plant_metabolite_P450s"/>
</dbReference>
<keyword evidence="13" id="KW-1185">Reference proteome</keyword>
<sequence length="508" mass="58513">MEIWVILLTTVCFCAALKLLLDFLLHNTKARCPPGPWTVPIIGNFLWLRPSLLNLKPILRNLHARYGPIITVPIGSQPNIFINSRSLAHQALIENGAIFADRPPKVNQSASSTQRGVSSAPYGPYWRLLRRNLTSEILHPSRLKSYRNARKWVLQSSISKLREQSESGKAICVTTHLCHAIFSSIIFMCFGQKFDEKVIKEVEASQRSFSINYSRFRILSFMPKLGKMVFKKLWKDMFDLQHYRANILTPLIRAWLEQKEKHENDVQKENHDTDEVVVSYIDTLFKLWLPDEGRKLNEVELRNLCSEFLNAGTNTTTTVVEWIMANLVKQQDIQAKLYSEIKKVMGEDEEITEEDLQKMPYLKAVVLEGLRRHPPLHYGLPHAVTEEFYLDSHVIPKNATVHFMVAEMGWDPEVWENPMEFCPDRFLSGEGLDITGKNGIKMMPFGVGRRICPGYNLALLLIEYFVANLVKDFKWMAVDGKGIDFSEIEQFEVVMKSPLWAYISPRVK</sequence>
<keyword evidence="7 10" id="KW-0408">Iron</keyword>
<comment type="cofactor">
    <cofactor evidence="10">
        <name>heme</name>
        <dbReference type="ChEBI" id="CHEBI:30413"/>
    </cofactor>
</comment>
<dbReference type="GO" id="GO:0005506">
    <property type="term" value="F:iron ion binding"/>
    <property type="evidence" value="ECO:0007669"/>
    <property type="project" value="InterPro"/>
</dbReference>
<evidence type="ECO:0000256" key="8">
    <source>
        <dbReference type="ARBA" id="ARBA00023033"/>
    </source>
</evidence>
<comment type="similarity">
    <text evidence="11">Belongs to the cytochrome P450 family.</text>
</comment>
<keyword evidence="5" id="KW-1133">Transmembrane helix</keyword>
<dbReference type="PANTHER" id="PTHR24298:SF800">
    <property type="entry name" value="CYTOCHROME P450 89A2-RELATED"/>
    <property type="match status" value="1"/>
</dbReference>
<comment type="subcellular location">
    <subcellularLocation>
        <location evidence="1">Membrane</location>
        <topology evidence="1">Single-pass membrane protein</topology>
    </subcellularLocation>
</comment>
<dbReference type="PANTHER" id="PTHR24298">
    <property type="entry name" value="FLAVONOID 3'-MONOOXYGENASE-RELATED"/>
    <property type="match status" value="1"/>
</dbReference>
<dbReference type="Proteomes" id="UP001141806">
    <property type="component" value="Unassembled WGS sequence"/>
</dbReference>
<accession>A0A9Q0JVC5</accession>
<evidence type="ECO:0000256" key="7">
    <source>
        <dbReference type="ARBA" id="ARBA00023004"/>
    </source>
</evidence>
<dbReference type="InterPro" id="IPR001128">
    <property type="entry name" value="Cyt_P450"/>
</dbReference>
<dbReference type="CDD" id="cd11075">
    <property type="entry name" value="CYP77_89"/>
    <property type="match status" value="1"/>
</dbReference>
<protein>
    <recommendedName>
        <fullName evidence="14">Cytochrome P450</fullName>
    </recommendedName>
</protein>
<dbReference type="PRINTS" id="PR00385">
    <property type="entry name" value="P450"/>
</dbReference>
<evidence type="ECO:0000256" key="4">
    <source>
        <dbReference type="ARBA" id="ARBA00022723"/>
    </source>
</evidence>
<dbReference type="FunFam" id="1.10.630.10:FF:000012">
    <property type="entry name" value="Cytochrome P450 family protein"/>
    <property type="match status" value="1"/>
</dbReference>
<organism evidence="12 13">
    <name type="scientific">Protea cynaroides</name>
    <dbReference type="NCBI Taxonomy" id="273540"/>
    <lineage>
        <taxon>Eukaryota</taxon>
        <taxon>Viridiplantae</taxon>
        <taxon>Streptophyta</taxon>
        <taxon>Embryophyta</taxon>
        <taxon>Tracheophyta</taxon>
        <taxon>Spermatophyta</taxon>
        <taxon>Magnoliopsida</taxon>
        <taxon>Proteales</taxon>
        <taxon>Proteaceae</taxon>
        <taxon>Protea</taxon>
    </lineage>
</organism>
<dbReference type="GO" id="GO:0016709">
    <property type="term" value="F:oxidoreductase activity, acting on paired donors, with incorporation or reduction of molecular oxygen, NAD(P)H as one donor, and incorporation of one atom of oxygen"/>
    <property type="evidence" value="ECO:0007669"/>
    <property type="project" value="TreeGrafter"/>
</dbReference>
<dbReference type="SUPFAM" id="SSF48264">
    <property type="entry name" value="Cytochrome P450"/>
    <property type="match status" value="1"/>
</dbReference>
<dbReference type="InterPro" id="IPR017972">
    <property type="entry name" value="Cyt_P450_CS"/>
</dbReference>
<keyword evidence="2 10" id="KW-0349">Heme</keyword>
<evidence type="ECO:0000256" key="5">
    <source>
        <dbReference type="ARBA" id="ARBA00022989"/>
    </source>
</evidence>
<dbReference type="GO" id="GO:0020037">
    <property type="term" value="F:heme binding"/>
    <property type="evidence" value="ECO:0007669"/>
    <property type="project" value="InterPro"/>
</dbReference>
<evidence type="ECO:0000313" key="13">
    <source>
        <dbReference type="Proteomes" id="UP001141806"/>
    </source>
</evidence>
<evidence type="ECO:0008006" key="14">
    <source>
        <dbReference type="Google" id="ProtNLM"/>
    </source>
</evidence>
<evidence type="ECO:0000256" key="11">
    <source>
        <dbReference type="RuleBase" id="RU000461"/>
    </source>
</evidence>
<keyword evidence="8 11" id="KW-0503">Monooxygenase</keyword>
<dbReference type="PRINTS" id="PR00463">
    <property type="entry name" value="EP450I"/>
</dbReference>
<comment type="caution">
    <text evidence="12">The sequence shown here is derived from an EMBL/GenBank/DDBJ whole genome shotgun (WGS) entry which is preliminary data.</text>
</comment>
<dbReference type="Gene3D" id="1.10.630.10">
    <property type="entry name" value="Cytochrome P450"/>
    <property type="match status" value="1"/>
</dbReference>
<evidence type="ECO:0000256" key="2">
    <source>
        <dbReference type="ARBA" id="ARBA00022617"/>
    </source>
</evidence>
<keyword evidence="9" id="KW-0472">Membrane</keyword>
<keyword evidence="6 11" id="KW-0560">Oxidoreductase</keyword>
<evidence type="ECO:0000256" key="10">
    <source>
        <dbReference type="PIRSR" id="PIRSR602401-1"/>
    </source>
</evidence>